<feature type="domain" description="LysM" evidence="1">
    <location>
        <begin position="92"/>
        <end position="135"/>
    </location>
</feature>
<name>A0A1G2S9V3_9BACT</name>
<protein>
    <recommendedName>
        <fullName evidence="1">LysM domain-containing protein</fullName>
    </recommendedName>
</protein>
<dbReference type="InterPro" id="IPR050570">
    <property type="entry name" value="Cell_wall_metabolism_enzyme"/>
</dbReference>
<sequence>MGLFTFPVLRADAGIFSFFTGIFGQSDTIQAEEKTTSQTVALLSPVPSPNPQFGKGGGDINIIDDSALLPDIGPSGTASDTEVIQGSVEQIMAYTVRKGDTLTGIAKMFGVTSNTIVWANDLSSKTLKEGQEITILPVSGVRYTVKKGDTVAGIAKKFKGDAGEISSFNNIDNGTLVAGISIIIPDGIIPETTQTPTSSSRFTYSPSNETPNGYYVRPLSGGHKTQGIHGYNGIDIGAPMGTPVYAAAGGEVVISKYSAGNPWFGGYGNYIAIKHSNGTQTVYGHLSQVRVSVGEHVSQGEVIGAVGNTGRSTGTHLHFEVRGAKNPF</sequence>
<dbReference type="SUPFAM" id="SSF51261">
    <property type="entry name" value="Duplicated hybrid motif"/>
    <property type="match status" value="1"/>
</dbReference>
<dbReference type="InterPro" id="IPR016047">
    <property type="entry name" value="M23ase_b-sheet_dom"/>
</dbReference>
<dbReference type="Gene3D" id="2.70.70.10">
    <property type="entry name" value="Glucose Permease (Domain IIA)"/>
    <property type="match status" value="1"/>
</dbReference>
<organism evidence="2 3">
    <name type="scientific">Candidatus Yonathbacteria bacterium RIFCSPHIGHO2_01_FULL_51_10</name>
    <dbReference type="NCBI Taxonomy" id="1802723"/>
    <lineage>
        <taxon>Bacteria</taxon>
        <taxon>Candidatus Yonathiibacteriota</taxon>
    </lineage>
</organism>
<feature type="domain" description="LysM" evidence="1">
    <location>
        <begin position="141"/>
        <end position="184"/>
    </location>
</feature>
<dbReference type="Proteomes" id="UP000176997">
    <property type="component" value="Unassembled WGS sequence"/>
</dbReference>
<comment type="caution">
    <text evidence="2">The sequence shown here is derived from an EMBL/GenBank/DDBJ whole genome shotgun (WGS) entry which is preliminary data.</text>
</comment>
<reference evidence="2 3" key="1">
    <citation type="journal article" date="2016" name="Nat. Commun.">
        <title>Thousands of microbial genomes shed light on interconnected biogeochemical processes in an aquifer system.</title>
        <authorList>
            <person name="Anantharaman K."/>
            <person name="Brown C.T."/>
            <person name="Hug L.A."/>
            <person name="Sharon I."/>
            <person name="Castelle C.J."/>
            <person name="Probst A.J."/>
            <person name="Thomas B.C."/>
            <person name="Singh A."/>
            <person name="Wilkins M.J."/>
            <person name="Karaoz U."/>
            <person name="Brodie E.L."/>
            <person name="Williams K.H."/>
            <person name="Hubbard S.S."/>
            <person name="Banfield J.F."/>
        </authorList>
    </citation>
    <scope>NUCLEOTIDE SEQUENCE [LARGE SCALE GENOMIC DNA]</scope>
</reference>
<dbReference type="Gene3D" id="3.10.350.10">
    <property type="entry name" value="LysM domain"/>
    <property type="match status" value="2"/>
</dbReference>
<dbReference type="CDD" id="cd12797">
    <property type="entry name" value="M23_peptidase"/>
    <property type="match status" value="1"/>
</dbReference>
<dbReference type="PROSITE" id="PS51782">
    <property type="entry name" value="LYSM"/>
    <property type="match status" value="2"/>
</dbReference>
<gene>
    <name evidence="2" type="ORF">A2675_00130</name>
</gene>
<evidence type="ECO:0000313" key="3">
    <source>
        <dbReference type="Proteomes" id="UP000176997"/>
    </source>
</evidence>
<dbReference type="GO" id="GO:0004222">
    <property type="term" value="F:metalloendopeptidase activity"/>
    <property type="evidence" value="ECO:0007669"/>
    <property type="project" value="TreeGrafter"/>
</dbReference>
<dbReference type="InterPro" id="IPR018392">
    <property type="entry name" value="LysM"/>
</dbReference>
<accession>A0A1G2S9V3</accession>
<dbReference type="PANTHER" id="PTHR21666:SF270">
    <property type="entry name" value="MUREIN HYDROLASE ACTIVATOR ENVC"/>
    <property type="match status" value="1"/>
</dbReference>
<evidence type="ECO:0000313" key="2">
    <source>
        <dbReference type="EMBL" id="OHA81432.1"/>
    </source>
</evidence>
<dbReference type="AlphaFoldDB" id="A0A1G2S9V3"/>
<dbReference type="Pfam" id="PF01476">
    <property type="entry name" value="LysM"/>
    <property type="match status" value="2"/>
</dbReference>
<dbReference type="STRING" id="1802723.A2675_00130"/>
<dbReference type="SMART" id="SM00257">
    <property type="entry name" value="LysM"/>
    <property type="match status" value="2"/>
</dbReference>
<evidence type="ECO:0000259" key="1">
    <source>
        <dbReference type="PROSITE" id="PS51782"/>
    </source>
</evidence>
<proteinExistence type="predicted"/>
<dbReference type="InterPro" id="IPR011055">
    <property type="entry name" value="Dup_hybrid_motif"/>
</dbReference>
<dbReference type="PANTHER" id="PTHR21666">
    <property type="entry name" value="PEPTIDASE-RELATED"/>
    <property type="match status" value="1"/>
</dbReference>
<dbReference type="CDD" id="cd00118">
    <property type="entry name" value="LysM"/>
    <property type="match status" value="2"/>
</dbReference>
<dbReference type="Pfam" id="PF01551">
    <property type="entry name" value="Peptidase_M23"/>
    <property type="match status" value="1"/>
</dbReference>
<dbReference type="EMBL" id="MHUS01000011">
    <property type="protein sequence ID" value="OHA81432.1"/>
    <property type="molecule type" value="Genomic_DNA"/>
</dbReference>
<dbReference type="InterPro" id="IPR036779">
    <property type="entry name" value="LysM_dom_sf"/>
</dbReference>